<name>A0A2S0KMD9_9FIRM</name>
<dbReference type="KEGG" id="fsa:C5Q98_02665"/>
<proteinExistence type="predicted"/>
<dbReference type="RefSeq" id="WP_106012185.1">
    <property type="nucleotide sequence ID" value="NZ_CP027226.1"/>
</dbReference>
<gene>
    <name evidence="1" type="ORF">C5Q98_02665</name>
</gene>
<reference evidence="2" key="1">
    <citation type="submission" date="2018-02" db="EMBL/GenBank/DDBJ databases">
        <authorList>
            <person name="Holder M.E."/>
            <person name="Ajami N.J."/>
            <person name="Petrosino J.F."/>
        </authorList>
    </citation>
    <scope>NUCLEOTIDE SEQUENCE [LARGE SCALE GENOMIC DNA]</scope>
    <source>
        <strain evidence="2">CCUG 47711</strain>
    </source>
</reference>
<dbReference type="AlphaFoldDB" id="A0A2S0KMD9"/>
<dbReference type="EMBL" id="CP027226">
    <property type="protein sequence ID" value="AVM42200.1"/>
    <property type="molecule type" value="Genomic_DNA"/>
</dbReference>
<sequence>MLYHVSKTSDLKIIEPRKSTHKIPYVYAIENIDTALLFGAKKDDFDFILDEIDGKPAVYECYKDAFKEIYSNKSCSIYELDDEGFMKGMTGWEPELVSEHQTVVVREIKIDNLYGYLMDEVKAGNIILNLYKSSKEYKSMISNHILDRIVRFEVLDGKIPDKLISKFPKLINQLEKINNGEYLD</sequence>
<dbReference type="OrthoDB" id="1845200at2"/>
<evidence type="ECO:0000313" key="2">
    <source>
        <dbReference type="Proteomes" id="UP000237947"/>
    </source>
</evidence>
<protein>
    <submittedName>
        <fullName evidence="1">Uncharacterized protein</fullName>
    </submittedName>
</protein>
<dbReference type="Proteomes" id="UP000237947">
    <property type="component" value="Chromosome"/>
</dbReference>
<accession>A0A2S0KMD9</accession>
<evidence type="ECO:0000313" key="1">
    <source>
        <dbReference type="EMBL" id="AVM42200.1"/>
    </source>
</evidence>
<organism evidence="1 2">
    <name type="scientific">Fastidiosipila sanguinis</name>
    <dbReference type="NCBI Taxonomy" id="236753"/>
    <lineage>
        <taxon>Bacteria</taxon>
        <taxon>Bacillati</taxon>
        <taxon>Bacillota</taxon>
        <taxon>Clostridia</taxon>
        <taxon>Eubacteriales</taxon>
        <taxon>Oscillospiraceae</taxon>
        <taxon>Fastidiosipila</taxon>
    </lineage>
</organism>
<keyword evidence="2" id="KW-1185">Reference proteome</keyword>